<evidence type="ECO:0000256" key="4">
    <source>
        <dbReference type="ARBA" id="ARBA00022989"/>
    </source>
</evidence>
<feature type="transmembrane region" description="Helical" evidence="7">
    <location>
        <begin position="209"/>
        <end position="234"/>
    </location>
</feature>
<evidence type="ECO:0000313" key="8">
    <source>
        <dbReference type="EMBL" id="KAB3522930.1"/>
    </source>
</evidence>
<dbReference type="InterPro" id="IPR017039">
    <property type="entry name" value="Virul_fac_BrkB"/>
</dbReference>
<sequence>MPTHTTTGPAKESLDDYGVERTRQDEPPALEKYREKWPWFDHVMRMQERYTDQGGNQFAAGITYFSVLSMFPLLMLVLAITLMVLAGNQEMMDSVTEKISSMGEGGMGDTVNSIVEQATEQAGSIFSIGLLLALWTGLSWIGNLRMGASSMWKVSGTADNFIKGKLSDLIVLIGLLIALIVAFAVTTIGNSGLTLRLLDLVGLQDIPGIRYITFGVALVVGLLANFVVFTWMLGSLPRVKTHRKSVFKAAVIGAVAFEVFKQFATMFFSNALSNPAGAAFGPIIGLMVLMYFIWRITLYCSAWAATTPESLALLPPAVPSAAVIRVRQEVRTGSNDSVRAGLVGSGAAIGVLMGGALGMLLGGRKK</sequence>
<evidence type="ECO:0000256" key="2">
    <source>
        <dbReference type="ARBA" id="ARBA00022475"/>
    </source>
</evidence>
<keyword evidence="2" id="KW-1003">Cell membrane</keyword>
<dbReference type="Pfam" id="PF03631">
    <property type="entry name" value="Virul_fac_BrkB"/>
    <property type="match status" value="1"/>
</dbReference>
<keyword evidence="5 7" id="KW-0472">Membrane</keyword>
<evidence type="ECO:0000256" key="5">
    <source>
        <dbReference type="ARBA" id="ARBA00023136"/>
    </source>
</evidence>
<dbReference type="Proteomes" id="UP000436181">
    <property type="component" value="Unassembled WGS sequence"/>
</dbReference>
<dbReference type="EMBL" id="WBZJ01000001">
    <property type="protein sequence ID" value="KAB3522930.1"/>
    <property type="molecule type" value="Genomic_DNA"/>
</dbReference>
<keyword evidence="4 7" id="KW-1133">Transmembrane helix</keyword>
<accession>A0ABQ6VES3</accession>
<evidence type="ECO:0000256" key="1">
    <source>
        <dbReference type="ARBA" id="ARBA00004651"/>
    </source>
</evidence>
<feature type="transmembrane region" description="Helical" evidence="7">
    <location>
        <begin position="169"/>
        <end position="189"/>
    </location>
</feature>
<feature type="transmembrane region" description="Helical" evidence="7">
    <location>
        <begin position="340"/>
        <end position="361"/>
    </location>
</feature>
<gene>
    <name evidence="8" type="ORF">F8377_01820</name>
</gene>
<feature type="transmembrane region" description="Helical" evidence="7">
    <location>
        <begin position="276"/>
        <end position="294"/>
    </location>
</feature>
<feature type="region of interest" description="Disordered" evidence="6">
    <location>
        <begin position="1"/>
        <end position="28"/>
    </location>
</feature>
<evidence type="ECO:0000313" key="9">
    <source>
        <dbReference type="Proteomes" id="UP000436181"/>
    </source>
</evidence>
<feature type="transmembrane region" description="Helical" evidence="7">
    <location>
        <begin position="125"/>
        <end position="148"/>
    </location>
</feature>
<evidence type="ECO:0000256" key="6">
    <source>
        <dbReference type="SAM" id="MobiDB-lite"/>
    </source>
</evidence>
<keyword evidence="3 7" id="KW-0812">Transmembrane</keyword>
<comment type="subcellular location">
    <subcellularLocation>
        <location evidence="1">Cell membrane</location>
        <topology evidence="1">Multi-pass membrane protein</topology>
    </subcellularLocation>
</comment>
<feature type="compositionally biased region" description="Basic and acidic residues" evidence="6">
    <location>
        <begin position="12"/>
        <end position="28"/>
    </location>
</feature>
<dbReference type="PANTHER" id="PTHR30213:SF1">
    <property type="entry name" value="INNER MEMBRANE PROTEIN YHJD"/>
    <property type="match status" value="1"/>
</dbReference>
<organism evidence="8 9">
    <name type="scientific">Corynebacterium zhongnanshanii</name>
    <dbReference type="NCBI Taxonomy" id="2768834"/>
    <lineage>
        <taxon>Bacteria</taxon>
        <taxon>Bacillati</taxon>
        <taxon>Actinomycetota</taxon>
        <taxon>Actinomycetes</taxon>
        <taxon>Mycobacteriales</taxon>
        <taxon>Corynebacteriaceae</taxon>
        <taxon>Corynebacterium</taxon>
    </lineage>
</organism>
<comment type="caution">
    <text evidence="8">The sequence shown here is derived from an EMBL/GenBank/DDBJ whole genome shotgun (WGS) entry which is preliminary data.</text>
</comment>
<dbReference type="PANTHER" id="PTHR30213">
    <property type="entry name" value="INNER MEMBRANE PROTEIN YHJD"/>
    <property type="match status" value="1"/>
</dbReference>
<feature type="transmembrane region" description="Helical" evidence="7">
    <location>
        <begin position="246"/>
        <end position="264"/>
    </location>
</feature>
<feature type="transmembrane region" description="Helical" evidence="7">
    <location>
        <begin position="58"/>
        <end position="86"/>
    </location>
</feature>
<evidence type="ECO:0000256" key="3">
    <source>
        <dbReference type="ARBA" id="ARBA00022692"/>
    </source>
</evidence>
<proteinExistence type="predicted"/>
<dbReference type="RefSeq" id="WP_151843773.1">
    <property type="nucleotide sequence ID" value="NZ_WBZJ01000001.1"/>
</dbReference>
<evidence type="ECO:0000256" key="7">
    <source>
        <dbReference type="SAM" id="Phobius"/>
    </source>
</evidence>
<name>A0ABQ6VES3_9CORY</name>
<keyword evidence="9" id="KW-1185">Reference proteome</keyword>
<protein>
    <submittedName>
        <fullName evidence="8">Inner membrane protein YhjD</fullName>
    </submittedName>
</protein>
<reference evidence="8 9" key="1">
    <citation type="submission" date="2019-10" db="EMBL/GenBank/DDBJ databases">
        <title>Corynebacterium sp novel species isolated from the respiratory tract of Marmot.</title>
        <authorList>
            <person name="Zhang G."/>
        </authorList>
    </citation>
    <scope>NUCLEOTIDE SEQUENCE [LARGE SCALE GENOMIC DNA]</scope>
    <source>
        <strain evidence="8 9">336</strain>
    </source>
</reference>